<dbReference type="PANTHER" id="PTHR43603:SF1">
    <property type="entry name" value="ZINC-REGULATED GTPASE METALLOPROTEIN ACTIVATOR 1"/>
    <property type="match status" value="1"/>
</dbReference>
<evidence type="ECO:0000313" key="3">
    <source>
        <dbReference type="EMBL" id="EGD55430.1"/>
    </source>
</evidence>
<sequence length="429" mass="45903">MTPAHLDRTPLTLVTGLDRTVSARIAHALAAPGTAIVSHDLRDVGRGRVTRSVHRIDLDGHDRFSLDDVELEHGCVSCTLRLDLLPLLRVLHREPGVARIVVALDPVVEPENVALEVRQTVVDVPGLAPAAAGDDVSLTHTVCGVDAGRWLDEATGDITLAEAGLSVDEDERTVAQVAVGQVRFADTVIVERADSTGGAWNLARLHAVLVRLAPGAGMRTLNSLQRLDTALMAGALGSGTRHSPHGVPRRPFDPLLAGRPDLDGDCGVELITVEAARPFHPERLHLALDALLDGVVTAQGRLWIAANPDDVLWLESAGGALGIRRVGRWLAASPEGTADPEHRAMAALHWDDVYGDRHSSVTVLCHRAAPDQIRAAFDDALVTDAELALGPDFLANLPSPFGTEHRDPCDDFESTDRSVQVDQTEGEDR</sequence>
<name>F1YIY3_9ACTN</name>
<dbReference type="Gene3D" id="3.40.50.300">
    <property type="entry name" value="P-loop containing nucleotide triphosphate hydrolases"/>
    <property type="match status" value="1"/>
</dbReference>
<dbReference type="InterPro" id="IPR051927">
    <property type="entry name" value="Zn_Chap_cDPG_Synth"/>
</dbReference>
<gene>
    <name evidence="3" type="ORF">SCNU_09231</name>
</gene>
<feature type="domain" description="CobW C-terminal" evidence="2">
    <location>
        <begin position="268"/>
        <end position="381"/>
    </location>
</feature>
<dbReference type="RefSeq" id="WP_009679078.1">
    <property type="nucleotide sequence ID" value="NZ_AEUD01000006.1"/>
</dbReference>
<dbReference type="SMART" id="SM00833">
    <property type="entry name" value="CobW_C"/>
    <property type="match status" value="1"/>
</dbReference>
<dbReference type="NCBIfam" id="NF047431">
    <property type="entry name" value="hiber_recruit"/>
    <property type="match status" value="1"/>
</dbReference>
<feature type="region of interest" description="Disordered" evidence="1">
    <location>
        <begin position="404"/>
        <end position="429"/>
    </location>
</feature>
<evidence type="ECO:0000313" key="4">
    <source>
        <dbReference type="Proteomes" id="UP000035065"/>
    </source>
</evidence>
<dbReference type="eggNOG" id="COG0523">
    <property type="taxonomic scope" value="Bacteria"/>
</dbReference>
<dbReference type="InterPro" id="IPR027417">
    <property type="entry name" value="P-loop_NTPase"/>
</dbReference>
<proteinExistence type="predicted"/>
<comment type="caution">
    <text evidence="3">The sequence shown here is derived from an EMBL/GenBank/DDBJ whole genome shotgun (WGS) entry which is preliminary data.</text>
</comment>
<dbReference type="InterPro" id="IPR003495">
    <property type="entry name" value="CobW/HypB/UreG_nucleotide-bd"/>
</dbReference>
<evidence type="ECO:0000259" key="2">
    <source>
        <dbReference type="SMART" id="SM00833"/>
    </source>
</evidence>
<dbReference type="STRING" id="644548.SCNU_09231"/>
<dbReference type="Pfam" id="PF07683">
    <property type="entry name" value="CobW_C"/>
    <property type="match status" value="1"/>
</dbReference>
<dbReference type="Proteomes" id="UP000035065">
    <property type="component" value="Unassembled WGS sequence"/>
</dbReference>
<dbReference type="SUPFAM" id="SSF90002">
    <property type="entry name" value="Hypothetical protein YjiA, C-terminal domain"/>
    <property type="match status" value="1"/>
</dbReference>
<dbReference type="EMBL" id="AEUD01000006">
    <property type="protein sequence ID" value="EGD55430.1"/>
    <property type="molecule type" value="Genomic_DNA"/>
</dbReference>
<dbReference type="InterPro" id="IPR011629">
    <property type="entry name" value="CobW-like_C"/>
</dbReference>
<dbReference type="Pfam" id="PF02492">
    <property type="entry name" value="cobW"/>
    <property type="match status" value="1"/>
</dbReference>
<dbReference type="AlphaFoldDB" id="F1YIY3"/>
<dbReference type="PANTHER" id="PTHR43603">
    <property type="entry name" value="COBW DOMAIN-CONTAINING PROTEIN DDB_G0274527"/>
    <property type="match status" value="1"/>
</dbReference>
<protein>
    <submittedName>
        <fullName evidence="3">Cobalamin synthesis CobW domain-containing protein</fullName>
    </submittedName>
</protein>
<organism evidence="3 4">
    <name type="scientific">Gordonia neofelifaecis NRRL B-59395</name>
    <dbReference type="NCBI Taxonomy" id="644548"/>
    <lineage>
        <taxon>Bacteria</taxon>
        <taxon>Bacillati</taxon>
        <taxon>Actinomycetota</taxon>
        <taxon>Actinomycetes</taxon>
        <taxon>Mycobacteriales</taxon>
        <taxon>Gordoniaceae</taxon>
        <taxon>Gordonia</taxon>
    </lineage>
</organism>
<keyword evidence="4" id="KW-1185">Reference proteome</keyword>
<reference evidence="3 4" key="1">
    <citation type="journal article" date="2011" name="J. Bacteriol.">
        <title>Draft Genome Sequence of Gordonia neofelifaecis NRRL B-59395, a Cholesterol-Degrading Actinomycete.</title>
        <authorList>
            <person name="Ge F."/>
            <person name="Li W."/>
            <person name="Chen G."/>
            <person name="Liu Y."/>
            <person name="Zhang G."/>
            <person name="Yong B."/>
            <person name="Wang Q."/>
            <person name="Wang N."/>
            <person name="Huang Z."/>
            <person name="Li W."/>
            <person name="Wang J."/>
            <person name="Wu C."/>
            <person name="Xie Q."/>
            <person name="Liu G."/>
        </authorList>
    </citation>
    <scope>NUCLEOTIDE SEQUENCE [LARGE SCALE GENOMIC DNA]</scope>
    <source>
        <strain evidence="3 4">NRRL B-59395</strain>
    </source>
</reference>
<accession>F1YIY3</accession>
<evidence type="ECO:0000256" key="1">
    <source>
        <dbReference type="SAM" id="MobiDB-lite"/>
    </source>
</evidence>
<dbReference type="OrthoDB" id="9808822at2"/>